<dbReference type="Proteomes" id="UP001142055">
    <property type="component" value="Chromosome 3"/>
</dbReference>
<evidence type="ECO:0000256" key="1">
    <source>
        <dbReference type="ARBA" id="ARBA00004123"/>
    </source>
</evidence>
<evidence type="ECO:0000313" key="11">
    <source>
        <dbReference type="EMBL" id="KAJ6218535.1"/>
    </source>
</evidence>
<dbReference type="PANTHER" id="PTHR46179">
    <property type="entry name" value="ZINC FINGER PROTEIN"/>
    <property type="match status" value="1"/>
</dbReference>
<evidence type="ECO:0000259" key="10">
    <source>
        <dbReference type="PROSITE" id="PS50157"/>
    </source>
</evidence>
<evidence type="ECO:0000256" key="2">
    <source>
        <dbReference type="ARBA" id="ARBA00022723"/>
    </source>
</evidence>
<evidence type="ECO:0000256" key="5">
    <source>
        <dbReference type="ARBA" id="ARBA00023015"/>
    </source>
</evidence>
<feature type="domain" description="C2H2-type" evidence="10">
    <location>
        <begin position="260"/>
        <end position="290"/>
    </location>
</feature>
<gene>
    <name evidence="11" type="ORF">RDWZM_009692</name>
</gene>
<dbReference type="OMA" id="WSKHILT"/>
<dbReference type="GO" id="GO:0005634">
    <property type="term" value="C:nucleus"/>
    <property type="evidence" value="ECO:0007669"/>
    <property type="project" value="UniProtKB-SubCell"/>
</dbReference>
<dbReference type="AlphaFoldDB" id="A0A9Q0M3J3"/>
<dbReference type="InterPro" id="IPR013087">
    <property type="entry name" value="Znf_C2H2_type"/>
</dbReference>
<keyword evidence="2" id="KW-0479">Metal-binding</keyword>
<dbReference type="SUPFAM" id="SSF57667">
    <property type="entry name" value="beta-beta-alpha zinc fingers"/>
    <property type="match status" value="4"/>
</dbReference>
<dbReference type="PANTHER" id="PTHR46179:SF13">
    <property type="entry name" value="C2H2-TYPE DOMAIN-CONTAINING PROTEIN"/>
    <property type="match status" value="1"/>
</dbReference>
<dbReference type="GO" id="GO:0006357">
    <property type="term" value="P:regulation of transcription by RNA polymerase II"/>
    <property type="evidence" value="ECO:0007669"/>
    <property type="project" value="TreeGrafter"/>
</dbReference>
<dbReference type="SMART" id="SM00355">
    <property type="entry name" value="ZnF_C2H2"/>
    <property type="match status" value="10"/>
</dbReference>
<dbReference type="GO" id="GO:0008270">
    <property type="term" value="F:zinc ion binding"/>
    <property type="evidence" value="ECO:0007669"/>
    <property type="project" value="UniProtKB-KW"/>
</dbReference>
<sequence>MADECSTESKNVSEIVTEEIADISIINVGDCAEIKPEEDQQLSIVSSDNAEIIDHDGTITTVCDENGDFVEVHTTGEDGVCTEYLLINVPEDGNDVIVLQEDEQTSDLPPTKKQKTTRAEKRMKDGDSSDFCSYAISTEYLVCIQPNCSEVFKNKKERNKHLIDVHKILPFQCPLERCSIHFESSASLSAHVRTTHKNTVHWKCNICKNIFKTYKLLYMHQWIMHDQGLFKCPKKDCTFEATYRKQIYNHIDHRHQMHKHACKFKGCTKSFSTKNELKAHERRIHLLLKPFVCKWPGCSYSSEVCPAVIRHIRTQHFHLPETLRKQKEKNITDNRDPKEFLEVICDPNKVYAVLTPSNFNERLPKKYECKYEGCNKSFLRAANLKIHERVHYGLKPYQCTFEDCKFSAERRETVTQHIRTNHFNLPRSLKEQKMKKIIDSRDPNDFIAIVNDQFEDEATKEAVKAMVETSKLVKSPSSSLVSSVTILDETGKQENAQLTKQDDSNKRNFTIIRMPPLPENKQKRAPRTSNPIKTKPEHVCTYYGCGKVFRRPANLKDHERVHRGIKPYQCAYGSCTFASGRKENVIQHIRTNHFRLPRSVKEQKERQIEDERDPSDFVEVIKELL</sequence>
<feature type="domain" description="C2H2-type" evidence="10">
    <location>
        <begin position="538"/>
        <end position="567"/>
    </location>
</feature>
<dbReference type="Gene3D" id="3.30.160.60">
    <property type="entry name" value="Classic Zinc Finger"/>
    <property type="match status" value="4"/>
</dbReference>
<dbReference type="EMBL" id="JAPWDV010000003">
    <property type="protein sequence ID" value="KAJ6218535.1"/>
    <property type="molecule type" value="Genomic_DNA"/>
</dbReference>
<reference evidence="11" key="1">
    <citation type="submission" date="2022-12" db="EMBL/GenBank/DDBJ databases">
        <title>Genome assemblies of Blomia tropicalis.</title>
        <authorList>
            <person name="Cui Y."/>
        </authorList>
    </citation>
    <scope>NUCLEOTIDE SEQUENCE</scope>
    <source>
        <tissue evidence="11">Adult mites</tissue>
    </source>
</reference>
<keyword evidence="5" id="KW-0805">Transcription regulation</keyword>
<dbReference type="InterPro" id="IPR051061">
    <property type="entry name" value="Zinc_finger_trans_reg"/>
</dbReference>
<evidence type="ECO:0000256" key="7">
    <source>
        <dbReference type="ARBA" id="ARBA00023242"/>
    </source>
</evidence>
<proteinExistence type="predicted"/>
<keyword evidence="6" id="KW-0804">Transcription</keyword>
<feature type="region of interest" description="Disordered" evidence="9">
    <location>
        <begin position="513"/>
        <end position="533"/>
    </location>
</feature>
<dbReference type="PROSITE" id="PS50157">
    <property type="entry name" value="ZINC_FINGER_C2H2_2"/>
    <property type="match status" value="4"/>
</dbReference>
<feature type="domain" description="C2H2-type" evidence="10">
    <location>
        <begin position="171"/>
        <end position="201"/>
    </location>
</feature>
<keyword evidence="3 8" id="KW-0863">Zinc-finger</keyword>
<feature type="domain" description="C2H2-type" evidence="10">
    <location>
        <begin position="367"/>
        <end position="396"/>
    </location>
</feature>
<dbReference type="PROSITE" id="PS00028">
    <property type="entry name" value="ZINC_FINGER_C2H2_1"/>
    <property type="match status" value="5"/>
</dbReference>
<evidence type="ECO:0000256" key="6">
    <source>
        <dbReference type="ARBA" id="ARBA00023163"/>
    </source>
</evidence>
<evidence type="ECO:0000256" key="8">
    <source>
        <dbReference type="PROSITE-ProRule" id="PRU00042"/>
    </source>
</evidence>
<organism evidence="11 12">
    <name type="scientific">Blomia tropicalis</name>
    <name type="common">Mite</name>
    <dbReference type="NCBI Taxonomy" id="40697"/>
    <lineage>
        <taxon>Eukaryota</taxon>
        <taxon>Metazoa</taxon>
        <taxon>Ecdysozoa</taxon>
        <taxon>Arthropoda</taxon>
        <taxon>Chelicerata</taxon>
        <taxon>Arachnida</taxon>
        <taxon>Acari</taxon>
        <taxon>Acariformes</taxon>
        <taxon>Sarcoptiformes</taxon>
        <taxon>Astigmata</taxon>
        <taxon>Glycyphagoidea</taxon>
        <taxon>Echimyopodidae</taxon>
        <taxon>Blomia</taxon>
    </lineage>
</organism>
<evidence type="ECO:0000256" key="3">
    <source>
        <dbReference type="ARBA" id="ARBA00022771"/>
    </source>
</evidence>
<protein>
    <recommendedName>
        <fullName evidence="10">C2H2-type domain-containing protein</fullName>
    </recommendedName>
</protein>
<keyword evidence="7" id="KW-0539">Nucleus</keyword>
<evidence type="ECO:0000256" key="4">
    <source>
        <dbReference type="ARBA" id="ARBA00022833"/>
    </source>
</evidence>
<keyword evidence="12" id="KW-1185">Reference proteome</keyword>
<evidence type="ECO:0000256" key="9">
    <source>
        <dbReference type="SAM" id="MobiDB-lite"/>
    </source>
</evidence>
<comment type="subcellular location">
    <subcellularLocation>
        <location evidence="1">Nucleus</location>
    </subcellularLocation>
</comment>
<accession>A0A9Q0M3J3</accession>
<comment type="caution">
    <text evidence="11">The sequence shown here is derived from an EMBL/GenBank/DDBJ whole genome shotgun (WGS) entry which is preliminary data.</text>
</comment>
<keyword evidence="4" id="KW-0862">Zinc</keyword>
<dbReference type="Pfam" id="PF00096">
    <property type="entry name" value="zf-C2H2"/>
    <property type="match status" value="3"/>
</dbReference>
<dbReference type="InterPro" id="IPR036236">
    <property type="entry name" value="Znf_C2H2_sf"/>
</dbReference>
<name>A0A9Q0M3J3_BLOTA</name>
<evidence type="ECO:0000313" key="12">
    <source>
        <dbReference type="Proteomes" id="UP001142055"/>
    </source>
</evidence>